<dbReference type="InterPro" id="IPR001680">
    <property type="entry name" value="WD40_rpt"/>
</dbReference>
<feature type="repeat" description="WD" evidence="4">
    <location>
        <begin position="125"/>
        <end position="166"/>
    </location>
</feature>
<comment type="caution">
    <text evidence="6">The sequence shown here is derived from an EMBL/GenBank/DDBJ whole genome shotgun (WGS) entry which is preliminary data.</text>
</comment>
<dbReference type="PANTHER" id="PTHR44675">
    <property type="entry name" value="PAK1 INTERACTING PROTEIN 1"/>
    <property type="match status" value="1"/>
</dbReference>
<proteinExistence type="predicted"/>
<protein>
    <submittedName>
        <fullName evidence="6">Uncharacterized protein</fullName>
    </submittedName>
</protein>
<feature type="region of interest" description="Disordered" evidence="5">
    <location>
        <begin position="234"/>
        <end position="258"/>
    </location>
</feature>
<feature type="compositionally biased region" description="Low complexity" evidence="5">
    <location>
        <begin position="240"/>
        <end position="252"/>
    </location>
</feature>
<organism evidence="6 7">
    <name type="scientific">Symbiochloris irregularis</name>
    <dbReference type="NCBI Taxonomy" id="706552"/>
    <lineage>
        <taxon>Eukaryota</taxon>
        <taxon>Viridiplantae</taxon>
        <taxon>Chlorophyta</taxon>
        <taxon>core chlorophytes</taxon>
        <taxon>Trebouxiophyceae</taxon>
        <taxon>Trebouxiales</taxon>
        <taxon>Trebouxiaceae</taxon>
        <taxon>Symbiochloris</taxon>
    </lineage>
</organism>
<dbReference type="InterPro" id="IPR015943">
    <property type="entry name" value="WD40/YVTN_repeat-like_dom_sf"/>
</dbReference>
<keyword evidence="3" id="KW-0677">Repeat</keyword>
<dbReference type="InterPro" id="IPR051959">
    <property type="entry name" value="PAK1-Kinase_Regulator"/>
</dbReference>
<dbReference type="EMBL" id="JALJOQ010000106">
    <property type="protein sequence ID" value="KAK9797441.1"/>
    <property type="molecule type" value="Genomic_DNA"/>
</dbReference>
<dbReference type="SUPFAM" id="SSF50978">
    <property type="entry name" value="WD40 repeat-like"/>
    <property type="match status" value="1"/>
</dbReference>
<dbReference type="InterPro" id="IPR020472">
    <property type="entry name" value="WD40_PAC1"/>
</dbReference>
<accession>A0AAW1NXG1</accession>
<keyword evidence="1" id="KW-0690">Ribosome biogenesis</keyword>
<dbReference type="Pfam" id="PF00400">
    <property type="entry name" value="WD40"/>
    <property type="match status" value="2"/>
</dbReference>
<dbReference type="PROSITE" id="PS00678">
    <property type="entry name" value="WD_REPEATS_1"/>
    <property type="match status" value="2"/>
</dbReference>
<dbReference type="Proteomes" id="UP001465755">
    <property type="component" value="Unassembled WGS sequence"/>
</dbReference>
<dbReference type="GO" id="GO:0042254">
    <property type="term" value="P:ribosome biogenesis"/>
    <property type="evidence" value="ECO:0007669"/>
    <property type="project" value="UniProtKB-KW"/>
</dbReference>
<dbReference type="PROSITE" id="PS50294">
    <property type="entry name" value="WD_REPEATS_REGION"/>
    <property type="match status" value="1"/>
</dbReference>
<dbReference type="Gene3D" id="2.130.10.10">
    <property type="entry name" value="YVTN repeat-like/Quinoprotein amine dehydrogenase"/>
    <property type="match status" value="1"/>
</dbReference>
<evidence type="ECO:0000256" key="4">
    <source>
        <dbReference type="PROSITE-ProRule" id="PRU00221"/>
    </source>
</evidence>
<dbReference type="SMART" id="SM00320">
    <property type="entry name" value="WD40"/>
    <property type="match status" value="4"/>
</dbReference>
<evidence type="ECO:0000256" key="5">
    <source>
        <dbReference type="SAM" id="MobiDB-lite"/>
    </source>
</evidence>
<feature type="repeat" description="WD" evidence="4">
    <location>
        <begin position="177"/>
        <end position="217"/>
    </location>
</feature>
<reference evidence="6 7" key="1">
    <citation type="journal article" date="2024" name="Nat. Commun.">
        <title>Phylogenomics reveals the evolutionary origins of lichenization in chlorophyte algae.</title>
        <authorList>
            <person name="Puginier C."/>
            <person name="Libourel C."/>
            <person name="Otte J."/>
            <person name="Skaloud P."/>
            <person name="Haon M."/>
            <person name="Grisel S."/>
            <person name="Petersen M."/>
            <person name="Berrin J.G."/>
            <person name="Delaux P.M."/>
            <person name="Dal Grande F."/>
            <person name="Keller J."/>
        </authorList>
    </citation>
    <scope>NUCLEOTIDE SEQUENCE [LARGE SCALE GENOMIC DNA]</scope>
    <source>
        <strain evidence="6 7">SAG 2036</strain>
    </source>
</reference>
<evidence type="ECO:0000256" key="3">
    <source>
        <dbReference type="ARBA" id="ARBA00022737"/>
    </source>
</evidence>
<dbReference type="InterPro" id="IPR019775">
    <property type="entry name" value="WD40_repeat_CS"/>
</dbReference>
<sequence length="258" mass="27290">MDGSGSPALVVGTYERFLFGLGFSSAEATLERLFSLPAHKGVIHTVAARTPYLVSGGGDEQLHLYQLKEDADLGLILSPGRGGVYATAFYSAKPGSSKATHLLSGAADGSITVWRVDDWSVSKNMTGHSKAVTGLAVHNSGRIALSTSQDSHMRMWNLVKGKPQHKKKLAAPASAVFSNGRETVGALAFISEQEALTGAEDGCIRLWDSRTADRPSLTMKAHKRQCCAYCHHQTKGAGKSTSSSCHSLTSQSGLTAPC</sequence>
<evidence type="ECO:0000313" key="7">
    <source>
        <dbReference type="Proteomes" id="UP001465755"/>
    </source>
</evidence>
<evidence type="ECO:0000256" key="1">
    <source>
        <dbReference type="ARBA" id="ARBA00022517"/>
    </source>
</evidence>
<keyword evidence="7" id="KW-1185">Reference proteome</keyword>
<keyword evidence="2 4" id="KW-0853">WD repeat</keyword>
<name>A0AAW1NXG1_9CHLO</name>
<gene>
    <name evidence="6" type="ORF">WJX73_004949</name>
</gene>
<evidence type="ECO:0000256" key="2">
    <source>
        <dbReference type="ARBA" id="ARBA00022574"/>
    </source>
</evidence>
<dbReference type="InterPro" id="IPR036322">
    <property type="entry name" value="WD40_repeat_dom_sf"/>
</dbReference>
<dbReference type="PANTHER" id="PTHR44675:SF1">
    <property type="entry name" value="P21-ACTIVATED PROTEIN KINASE-INTERACTING PROTEIN 1"/>
    <property type="match status" value="1"/>
</dbReference>
<evidence type="ECO:0000313" key="6">
    <source>
        <dbReference type="EMBL" id="KAK9797441.1"/>
    </source>
</evidence>
<dbReference type="PROSITE" id="PS50082">
    <property type="entry name" value="WD_REPEATS_2"/>
    <property type="match status" value="2"/>
</dbReference>
<dbReference type="PRINTS" id="PR00320">
    <property type="entry name" value="GPROTEINBRPT"/>
</dbReference>
<dbReference type="AlphaFoldDB" id="A0AAW1NXG1"/>